<dbReference type="SUPFAM" id="SSF48295">
    <property type="entry name" value="TrpR-like"/>
    <property type="match status" value="1"/>
</dbReference>
<accession>A0ABS2T3I5</accession>
<gene>
    <name evidence="2" type="ORF">JOC54_004587</name>
</gene>
<dbReference type="InterPro" id="IPR055247">
    <property type="entry name" value="InsJ-like_HTH"/>
</dbReference>
<dbReference type="Gene3D" id="1.10.10.10">
    <property type="entry name" value="Winged helix-like DNA-binding domain superfamily/Winged helix DNA-binding domain"/>
    <property type="match status" value="1"/>
</dbReference>
<evidence type="ECO:0000259" key="1">
    <source>
        <dbReference type="Pfam" id="PF13518"/>
    </source>
</evidence>
<protein>
    <submittedName>
        <fullName evidence="2">Transposase-like protein</fullName>
    </submittedName>
</protein>
<dbReference type="InterPro" id="IPR010921">
    <property type="entry name" value="Trp_repressor/repl_initiator"/>
</dbReference>
<sequence>MGKNVYSSEVKWAVVKEKLSGKLTNREIMEKYGIKNISQIKTWMKWYRDNQVHRY</sequence>
<evidence type="ECO:0000313" key="3">
    <source>
        <dbReference type="Proteomes" id="UP001179280"/>
    </source>
</evidence>
<proteinExistence type="predicted"/>
<dbReference type="Pfam" id="PF13518">
    <property type="entry name" value="HTH_28"/>
    <property type="match status" value="1"/>
</dbReference>
<reference evidence="2" key="1">
    <citation type="submission" date="2021-01" db="EMBL/GenBank/DDBJ databases">
        <title>Genomic Encyclopedia of Type Strains, Phase IV (KMG-IV): sequencing the most valuable type-strain genomes for metagenomic binning, comparative biology and taxonomic classification.</title>
        <authorList>
            <person name="Goeker M."/>
        </authorList>
    </citation>
    <scope>NUCLEOTIDE SEQUENCE</scope>
    <source>
        <strain evidence="2">DSM 21943</strain>
    </source>
</reference>
<evidence type="ECO:0000313" key="2">
    <source>
        <dbReference type="EMBL" id="MBM7841284.1"/>
    </source>
</evidence>
<dbReference type="EMBL" id="JAFBCV010000028">
    <property type="protein sequence ID" value="MBM7841284.1"/>
    <property type="molecule type" value="Genomic_DNA"/>
</dbReference>
<feature type="non-terminal residue" evidence="2">
    <location>
        <position position="55"/>
    </location>
</feature>
<name>A0ABS2T3I5_9BACI</name>
<dbReference type="Proteomes" id="UP001179280">
    <property type="component" value="Unassembled WGS sequence"/>
</dbReference>
<dbReference type="InterPro" id="IPR036388">
    <property type="entry name" value="WH-like_DNA-bd_sf"/>
</dbReference>
<dbReference type="RefSeq" id="WP_239586891.1">
    <property type="nucleotide sequence ID" value="NZ_JAFBCV010000028.1"/>
</dbReference>
<organism evidence="2 3">
    <name type="scientific">Shouchella xiaoxiensis</name>
    <dbReference type="NCBI Taxonomy" id="766895"/>
    <lineage>
        <taxon>Bacteria</taxon>
        <taxon>Bacillati</taxon>
        <taxon>Bacillota</taxon>
        <taxon>Bacilli</taxon>
        <taxon>Bacillales</taxon>
        <taxon>Bacillaceae</taxon>
        <taxon>Shouchella</taxon>
    </lineage>
</organism>
<feature type="domain" description="Insertion element IS150 protein InsJ-like helix-turn-helix" evidence="1">
    <location>
        <begin position="13"/>
        <end position="48"/>
    </location>
</feature>
<comment type="caution">
    <text evidence="2">The sequence shown here is derived from an EMBL/GenBank/DDBJ whole genome shotgun (WGS) entry which is preliminary data.</text>
</comment>
<keyword evidence="3" id="KW-1185">Reference proteome</keyword>